<protein>
    <recommendedName>
        <fullName evidence="2">DUF7580 domain-containing protein</fullName>
    </recommendedName>
</protein>
<dbReference type="PANTHER" id="PTHR35186">
    <property type="entry name" value="ANK_REP_REGION DOMAIN-CONTAINING PROTEIN"/>
    <property type="match status" value="1"/>
</dbReference>
<keyword evidence="4" id="KW-1185">Reference proteome</keyword>
<feature type="domain" description="DUF7580" evidence="2">
    <location>
        <begin position="177"/>
        <end position="574"/>
    </location>
</feature>
<evidence type="ECO:0000259" key="2">
    <source>
        <dbReference type="Pfam" id="PF24476"/>
    </source>
</evidence>
<dbReference type="Pfam" id="PF24476">
    <property type="entry name" value="DUF7580"/>
    <property type="match status" value="1"/>
</dbReference>
<sequence length="585" mass="66791">METAGLVLGAIPIVLYAFDNYERCLGQVKDYWKYQSTLQTIRTHVFIQGEQLNVTLSGIGLTKPTRQELEEHLSEIYPKTKCDEFMAIIDRMEALLAKMMISLDVDSSGKPKWTDTAPERANWEWRRVKRSFRRKERQAFIDELRYWNECLKNVFERTEIPSDESDQLAERLQARYNQRECDRIRENVRLVHKALQSVGWTCHCAEHWGSIRLCWHMEKTITSEKLDFCFSSPQGSISWQSIHIRVEEKDKLDTQSQGSPRIISPGVSPGVSPQMPQTPSPRRQKFKEMLGLSQRSPEYLATPDAVVSVTSSAETLVSQEIACMCRFINNLKNAKRGVVQLSDDDNRLVVLEDVDNAKKATEAVHLETLLKPKTNPIRPSHLVLSRKQRLAIAAASSWAVLYLCGSPWLDDDWDGKNHLQLFLEETQGSGSASLQADYPSISQLFKPISERLSSGPMNPITDFQSSQIRNKTLFSLGILLIELCLNKTLDQLRRELQANDFAASLGVLSPEPSDFEIANRLTEDIYLEAGHSYGYAVQRCLRCEFPGRDVTKDFEFQPFRRHFFNGVVAPIQATFEMQPASLLNH</sequence>
<evidence type="ECO:0000313" key="3">
    <source>
        <dbReference type="EMBL" id="KAJ4111333.1"/>
    </source>
</evidence>
<comment type="caution">
    <text evidence="3">The sequence shown here is derived from an EMBL/GenBank/DDBJ whole genome shotgun (WGS) entry which is preliminary data.</text>
</comment>
<reference evidence="3" key="1">
    <citation type="submission" date="2022-09" db="EMBL/GenBank/DDBJ databases">
        <title>Fusarium specimens isolated from Avocado Roots.</title>
        <authorList>
            <person name="Stajich J."/>
            <person name="Roper C."/>
            <person name="Heimlech-Rivalta G."/>
        </authorList>
    </citation>
    <scope>NUCLEOTIDE SEQUENCE</scope>
    <source>
        <strain evidence="3">CF00095</strain>
    </source>
</reference>
<evidence type="ECO:0000313" key="4">
    <source>
        <dbReference type="Proteomes" id="UP001152024"/>
    </source>
</evidence>
<dbReference type="Proteomes" id="UP001152024">
    <property type="component" value="Unassembled WGS sequence"/>
</dbReference>
<dbReference type="PANTHER" id="PTHR35186:SF4">
    <property type="entry name" value="PRION-INHIBITION AND PROPAGATION HELO DOMAIN-CONTAINING PROTEIN"/>
    <property type="match status" value="1"/>
</dbReference>
<gene>
    <name evidence="3" type="ORF">NW768_011908</name>
</gene>
<organism evidence="3 4">
    <name type="scientific">Fusarium equiseti</name>
    <name type="common">Fusarium scirpi</name>
    <dbReference type="NCBI Taxonomy" id="61235"/>
    <lineage>
        <taxon>Eukaryota</taxon>
        <taxon>Fungi</taxon>
        <taxon>Dikarya</taxon>
        <taxon>Ascomycota</taxon>
        <taxon>Pezizomycotina</taxon>
        <taxon>Sordariomycetes</taxon>
        <taxon>Hypocreomycetidae</taxon>
        <taxon>Hypocreales</taxon>
        <taxon>Nectriaceae</taxon>
        <taxon>Fusarium</taxon>
        <taxon>Fusarium incarnatum-equiseti species complex</taxon>
    </lineage>
</organism>
<dbReference type="EMBL" id="JAOQBH010000034">
    <property type="protein sequence ID" value="KAJ4111333.1"/>
    <property type="molecule type" value="Genomic_DNA"/>
</dbReference>
<evidence type="ECO:0000256" key="1">
    <source>
        <dbReference type="SAM" id="MobiDB-lite"/>
    </source>
</evidence>
<feature type="region of interest" description="Disordered" evidence="1">
    <location>
        <begin position="251"/>
        <end position="282"/>
    </location>
</feature>
<accession>A0ABQ8QWP0</accession>
<proteinExistence type="predicted"/>
<name>A0ABQ8QWP0_FUSEQ</name>
<dbReference type="InterPro" id="IPR056002">
    <property type="entry name" value="DUF7580"/>
</dbReference>